<keyword evidence="2" id="KW-1185">Reference proteome</keyword>
<dbReference type="EMBL" id="JALJZS010000004">
    <property type="protein sequence ID" value="MCP2001084.1"/>
    <property type="molecule type" value="Genomic_DNA"/>
</dbReference>
<proteinExistence type="predicted"/>
<evidence type="ECO:0000313" key="2">
    <source>
        <dbReference type="Proteomes" id="UP001205486"/>
    </source>
</evidence>
<name>A0ACC6ANU8_NITWI</name>
<organism evidence="1 2">
    <name type="scientific">Nitrobacter winogradskyi</name>
    <name type="common">Nitrobacter agilis</name>
    <dbReference type="NCBI Taxonomy" id="913"/>
    <lineage>
        <taxon>Bacteria</taxon>
        <taxon>Pseudomonadati</taxon>
        <taxon>Pseudomonadota</taxon>
        <taxon>Alphaproteobacteria</taxon>
        <taxon>Hyphomicrobiales</taxon>
        <taxon>Nitrobacteraceae</taxon>
        <taxon>Nitrobacter</taxon>
    </lineage>
</organism>
<protein>
    <submittedName>
        <fullName evidence="1">Uncharacterized protein</fullName>
    </submittedName>
</protein>
<evidence type="ECO:0000313" key="1">
    <source>
        <dbReference type="EMBL" id="MCP2001084.1"/>
    </source>
</evidence>
<comment type="caution">
    <text evidence="1">The sequence shown here is derived from an EMBL/GenBank/DDBJ whole genome shotgun (WGS) entry which is preliminary data.</text>
</comment>
<dbReference type="Proteomes" id="UP001205486">
    <property type="component" value="Unassembled WGS sequence"/>
</dbReference>
<gene>
    <name evidence="1" type="ORF">J2S34_003567</name>
</gene>
<sequence length="46" mass="4897">MCLAVIEKHPAERLNGLGLQWTGGPVTLGNRFAEIGVYALYGTHAA</sequence>
<accession>A0ACC6ANU8</accession>
<reference evidence="1" key="1">
    <citation type="submission" date="2022-03" db="EMBL/GenBank/DDBJ databases">
        <title>Interactions between chemoautotrophic and heterotrophic bacteria.</title>
        <authorList>
            <person name="Santoro A."/>
        </authorList>
    </citation>
    <scope>NUCLEOTIDE SEQUENCE</scope>
    <source>
        <strain evidence="1">Nb-106</strain>
    </source>
</reference>